<comment type="caution">
    <text evidence="4">The sequence shown here is derived from an EMBL/GenBank/DDBJ whole genome shotgun (WGS) entry which is preliminary data.</text>
</comment>
<protein>
    <recommendedName>
        <fullName evidence="3">Streptococcal pilin isopeptide linkage domain-containing protein</fullName>
    </recommendedName>
</protein>
<accession>A0AAV5B7G6</accession>
<keyword evidence="2" id="KW-1133">Transmembrane helix</keyword>
<dbReference type="InterPro" id="IPR022464">
    <property type="entry name" value="Strep_pil_isopept_link"/>
</dbReference>
<dbReference type="EMBL" id="BQKC01000001">
    <property type="protein sequence ID" value="GJM56081.1"/>
    <property type="molecule type" value="Genomic_DNA"/>
</dbReference>
<keyword evidence="2" id="KW-0812">Transmembrane</keyword>
<dbReference type="Pfam" id="PF12892">
    <property type="entry name" value="FctA"/>
    <property type="match status" value="2"/>
</dbReference>
<dbReference type="NCBIfam" id="TIGR03786">
    <property type="entry name" value="strep_pil_rpt"/>
    <property type="match status" value="2"/>
</dbReference>
<dbReference type="InterPro" id="IPR038174">
    <property type="entry name" value="Strep_pil_link_sf"/>
</dbReference>
<feature type="domain" description="Streptococcal pilin isopeptide linkage" evidence="3">
    <location>
        <begin position="543"/>
        <end position="670"/>
    </location>
</feature>
<dbReference type="Gene3D" id="2.60.40.3050">
    <property type="match status" value="2"/>
</dbReference>
<reference evidence="4" key="1">
    <citation type="journal article" date="2022" name="Int. J. Syst. Evol. Microbiol.">
        <title>Granulimonas faecalis gen. nov., sp. nov., and Leptogranulimonas caecicola gen. nov., sp. nov., novel lactate-producing Atopobiaceae bacteria isolated from mouse intestines, and an emended description of the family Atopobiaceae.</title>
        <authorList>
            <person name="Morinaga K."/>
            <person name="Kusada H."/>
            <person name="Sakamoto S."/>
            <person name="Murakami T."/>
            <person name="Toyoda A."/>
            <person name="Mori H."/>
            <person name="Meng X.Y."/>
            <person name="Takashino M."/>
            <person name="Murotomi K."/>
            <person name="Tamaki H."/>
        </authorList>
    </citation>
    <scope>NUCLEOTIDE SEQUENCE</scope>
    <source>
        <strain evidence="4">OPF53</strain>
    </source>
</reference>
<evidence type="ECO:0000313" key="4">
    <source>
        <dbReference type="EMBL" id="GJM56081.1"/>
    </source>
</evidence>
<dbReference type="Proteomes" id="UP001055025">
    <property type="component" value="Unassembled WGS sequence"/>
</dbReference>
<feature type="region of interest" description="Disordered" evidence="1">
    <location>
        <begin position="668"/>
        <end position="702"/>
    </location>
</feature>
<keyword evidence="5" id="KW-1185">Reference proteome</keyword>
<feature type="domain" description="Streptococcal pilin isopeptide linkage" evidence="3">
    <location>
        <begin position="424"/>
        <end position="530"/>
    </location>
</feature>
<gene>
    <name evidence="4" type="ORF">ATOP_17360</name>
</gene>
<feature type="transmembrane region" description="Helical" evidence="2">
    <location>
        <begin position="731"/>
        <end position="750"/>
    </location>
</feature>
<organism evidence="4 5">
    <name type="scientific">Granulimonas faecalis</name>
    <dbReference type="NCBI Taxonomy" id="2894155"/>
    <lineage>
        <taxon>Bacteria</taxon>
        <taxon>Bacillati</taxon>
        <taxon>Actinomycetota</taxon>
        <taxon>Coriobacteriia</taxon>
        <taxon>Coriobacteriales</taxon>
        <taxon>Kribbibacteriaceae</taxon>
        <taxon>Granulimonas</taxon>
    </lineage>
</organism>
<proteinExistence type="predicted"/>
<dbReference type="AlphaFoldDB" id="A0AAV5B7G6"/>
<keyword evidence="2" id="KW-0472">Membrane</keyword>
<evidence type="ECO:0000256" key="1">
    <source>
        <dbReference type="SAM" id="MobiDB-lite"/>
    </source>
</evidence>
<evidence type="ECO:0000313" key="5">
    <source>
        <dbReference type="Proteomes" id="UP001055025"/>
    </source>
</evidence>
<evidence type="ECO:0000256" key="2">
    <source>
        <dbReference type="SAM" id="Phobius"/>
    </source>
</evidence>
<evidence type="ECO:0000259" key="3">
    <source>
        <dbReference type="Pfam" id="PF12892"/>
    </source>
</evidence>
<sequence>MGDLAGNELSLANVTLDPARYLDPANGPLSSQAKDITDAWNTYRSGGRPSVQVNLNGTRPFQRPVNVTLNHPAAADDISSLAYNDGAYVAGTDDLSDIFASIITQLQQTAFNPVTDAMGEAATPLTYRDPIGRYMTVREVQGVELFGTTYPVTENADGTYSLPSREVVNPVYGTSFNLGDIKVSVDTGDDGTEELTCVLPADALPVRVETITVDGSGNQTDYTSNRGSVEAQPFRLHYTVGFSDAVISNGAVDLTRVDADYKAAHRNADGGVDFYSNRYSAKGAADAEGPDSTRTVGDAMVTFAPSASNRFYYFQANRPVYGDGTEGELGEGGSVGTQLTSLDQIDPDGTYYVVVDYHRQGSARIVQCVVPFSGAELMAQDSVEVVDGAVATRIGSPLLGNARWAAIPKAGNPTGTAEGSGRVSTTKELAGRPLADGEFRFQLVDEDGEVAASGTNGADGTDGTVTLSPVTYTQPGVYAYTLVEVNDGKPGITYDDAVYTVTTTVVDDGDGTLSATHEVAGGEAVFDSTFTTTPVVDPVFGVAAKKVLVGRDWTDDDAFDLVVTAETEGAPMPDPATVTATEESPMGTFGAVTFSEPGTYSYLVGEKAGSEESMAYSQALYRVVYEVTEDEATGGLSRSVSVTRVRSDDGADVDEACPADAPMEFVNTYTAPEGPSTPGEPGGPGGPGEPQGPGTPGRPSDLVEKLPEPLKAVVVPVTGLIAKTGDVVAPLLPWIGAGVAAVTAGALRVLKGSRRCKG</sequence>
<feature type="compositionally biased region" description="Gly residues" evidence="1">
    <location>
        <begin position="680"/>
        <end position="695"/>
    </location>
</feature>
<name>A0AAV5B7G6_9ACTN</name>